<proteinExistence type="predicted"/>
<accession>A0A7M3U1W3</accession>
<dbReference type="Proteomes" id="UP000516514">
    <property type="component" value="Chromosome"/>
</dbReference>
<name>A0A7M3U1W3_9RICK</name>
<reference evidence="1 2" key="1">
    <citation type="submission" date="2020-09" db="EMBL/GenBank/DDBJ databases">
        <title>An Earliest Endosymbiont, Wolbachia massiliensis sp. nov., Strain PL13 From the Bed Bug (Cimex hemipterius), Type strain of a New supergroup T.</title>
        <authorList>
            <person name="Laidoudi Y."/>
            <person name="Levasseur A."/>
            <person name="Medkour H."/>
            <person name="Maaloum M."/>
            <person name="BenKhedher M."/>
            <person name="Sambou M."/>
            <person name="Bassene H."/>
            <person name="Davoust B."/>
            <person name="Fenollar F."/>
            <person name="Raoult D."/>
            <person name="Mediannikov O."/>
        </authorList>
    </citation>
    <scope>NUCLEOTIDE SEQUENCE [LARGE SCALE GENOMIC DNA]</scope>
    <source>
        <strain evidence="1 2">PL13</strain>
    </source>
</reference>
<sequence length="98" mass="11279">MFSIGLSEILVVILVSIVVLDKNKVPVFIDLIKNIYRYFMIIRSKARRLLKDAGIEDLYKEYDTEKVNYIVGKDGKLYPTYNIGNTSQDNDSKDPSSR</sequence>
<organism evidence="1 2">
    <name type="scientific">Candidatus Wolbachia massiliensis</name>
    <dbReference type="NCBI Taxonomy" id="1845000"/>
    <lineage>
        <taxon>Bacteria</taxon>
        <taxon>Pseudomonadati</taxon>
        <taxon>Pseudomonadota</taxon>
        <taxon>Alphaproteobacteria</taxon>
        <taxon>Rickettsiales</taxon>
        <taxon>Anaplasmataceae</taxon>
        <taxon>Wolbachieae</taxon>
        <taxon>Wolbachia</taxon>
    </lineage>
</organism>
<dbReference type="EMBL" id="CP061738">
    <property type="protein sequence ID" value="QOD38398.1"/>
    <property type="molecule type" value="Genomic_DNA"/>
</dbReference>
<dbReference type="RefSeq" id="WP_191111188.1">
    <property type="nucleotide sequence ID" value="NZ_CP061738.1"/>
</dbReference>
<gene>
    <name evidence="1" type="ORF">ID128_00545</name>
</gene>
<keyword evidence="2" id="KW-1185">Reference proteome</keyword>
<evidence type="ECO:0000313" key="1">
    <source>
        <dbReference type="EMBL" id="QOD38398.1"/>
    </source>
</evidence>
<dbReference type="KEGG" id="wms:ID128_00545"/>
<protein>
    <recommendedName>
        <fullName evidence="3">Sec-independent protein translocase protein TatB</fullName>
    </recommendedName>
</protein>
<evidence type="ECO:0008006" key="3">
    <source>
        <dbReference type="Google" id="ProtNLM"/>
    </source>
</evidence>
<dbReference type="AlphaFoldDB" id="A0A7M3U1W3"/>
<evidence type="ECO:0000313" key="2">
    <source>
        <dbReference type="Proteomes" id="UP000516514"/>
    </source>
</evidence>